<dbReference type="RefSeq" id="WP_317547075.1">
    <property type="nucleotide sequence ID" value="NZ_JAWLKE010000001.1"/>
</dbReference>
<dbReference type="EMBL" id="JAWLKE010000001">
    <property type="protein sequence ID" value="MDV6228939.1"/>
    <property type="molecule type" value="Genomic_DNA"/>
</dbReference>
<accession>A0ABU4ARR4</accession>
<evidence type="ECO:0000313" key="2">
    <source>
        <dbReference type="Proteomes" id="UP001185899"/>
    </source>
</evidence>
<organism evidence="1 2">
    <name type="scientific">Rhodococcus cercidiphylli</name>
    <dbReference type="NCBI Taxonomy" id="489916"/>
    <lineage>
        <taxon>Bacteria</taxon>
        <taxon>Bacillati</taxon>
        <taxon>Actinomycetota</taxon>
        <taxon>Actinomycetes</taxon>
        <taxon>Mycobacteriales</taxon>
        <taxon>Nocardiaceae</taxon>
        <taxon>Rhodococcus</taxon>
    </lineage>
</organism>
<comment type="caution">
    <text evidence="1">The sequence shown here is derived from an EMBL/GenBank/DDBJ whole genome shotgun (WGS) entry which is preliminary data.</text>
</comment>
<name>A0ABU4ARR4_9NOCA</name>
<protein>
    <submittedName>
        <fullName evidence="1">Ribulose 1,5-bisphosphate carboxylase large subunit</fullName>
    </submittedName>
</protein>
<reference evidence="1 2" key="1">
    <citation type="submission" date="2023-10" db="EMBL/GenBank/DDBJ databases">
        <title>Development of a sustainable strategy for remediation of hydrocarbon-contaminated territories based on the waste exchange concept.</title>
        <authorList>
            <person name="Krivoruchko A."/>
        </authorList>
    </citation>
    <scope>NUCLEOTIDE SEQUENCE [LARGE SCALE GENOMIC DNA]</scope>
    <source>
        <strain evidence="1 2">IEGM 1322</strain>
    </source>
</reference>
<proteinExistence type="predicted"/>
<keyword evidence="2" id="KW-1185">Reference proteome</keyword>
<evidence type="ECO:0000313" key="1">
    <source>
        <dbReference type="EMBL" id="MDV6228939.1"/>
    </source>
</evidence>
<gene>
    <name evidence="1" type="ORF">R3P95_00135</name>
</gene>
<sequence length="201" mass="21660">MALVLAGVVLPDPLGTETVLRRGVAVARAGAGWMLTTTAFALTLPGRIEALLTRIETLMTRIDHVIDSADAVVASVQRTTGAADEVVASASVASHTALELIELFDPIAKKSEPMARKFVDNLSEEEVDAAIAMVDQLPGLLDHMEALLPILATLDTVSPEIHELLGVTKDVRRAVIGIPGFKFFRNRGEDKLNEELRDEEN</sequence>
<dbReference type="Proteomes" id="UP001185899">
    <property type="component" value="Unassembled WGS sequence"/>
</dbReference>